<evidence type="ECO:0000313" key="3">
    <source>
        <dbReference type="EMBL" id="AYD48294.1"/>
    </source>
</evidence>
<dbReference type="Gene3D" id="3.20.20.520">
    <property type="entry name" value="Glycosyl hydrolase family 115"/>
    <property type="match status" value="1"/>
</dbReference>
<evidence type="ECO:0000256" key="1">
    <source>
        <dbReference type="ARBA" id="ARBA00022801"/>
    </source>
</evidence>
<dbReference type="AlphaFoldDB" id="A0A386HSP0"/>
<dbReference type="RefSeq" id="WP_119988856.1">
    <property type="nucleotide sequence ID" value="NZ_CP032489.1"/>
</dbReference>
<evidence type="ECO:0000259" key="2">
    <source>
        <dbReference type="Pfam" id="PF17829"/>
    </source>
</evidence>
<dbReference type="PANTHER" id="PTHR37842:SF2">
    <property type="entry name" value="GYLCOSYL HYDROLASE 115 C-TERMINAL DOMAIN-CONTAINING PROTEIN"/>
    <property type="match status" value="1"/>
</dbReference>
<keyword evidence="1 3" id="KW-0378">Hydrolase</keyword>
<dbReference type="InterPro" id="IPR042301">
    <property type="entry name" value="GH115_sf"/>
</dbReference>
<dbReference type="Gene3D" id="1.20.58.2150">
    <property type="match status" value="1"/>
</dbReference>
<proteinExistence type="predicted"/>
<dbReference type="Pfam" id="PF15979">
    <property type="entry name" value="Glyco_hydro_115"/>
    <property type="match status" value="1"/>
</dbReference>
<accession>A0A386HSP0</accession>
<dbReference type="PANTHER" id="PTHR37842">
    <property type="match status" value="1"/>
</dbReference>
<evidence type="ECO:0000313" key="4">
    <source>
        <dbReference type="Proteomes" id="UP000266118"/>
    </source>
</evidence>
<dbReference type="GO" id="GO:0005975">
    <property type="term" value="P:carbohydrate metabolic process"/>
    <property type="evidence" value="ECO:0007669"/>
    <property type="project" value="UniProtKB-ARBA"/>
</dbReference>
<dbReference type="EMBL" id="CP032489">
    <property type="protein sequence ID" value="AYD48294.1"/>
    <property type="molecule type" value="Genomic_DNA"/>
</dbReference>
<gene>
    <name evidence="3" type="ORF">D6B99_12190</name>
</gene>
<dbReference type="KEGG" id="ark:D6B99_12190"/>
<keyword evidence="4" id="KW-1185">Reference proteome</keyword>
<dbReference type="InterPro" id="IPR029018">
    <property type="entry name" value="Hex-like_dom2"/>
</dbReference>
<protein>
    <submittedName>
        <fullName evidence="3">Glycosyl hydrolase</fullName>
    </submittedName>
</protein>
<dbReference type="Proteomes" id="UP000266118">
    <property type="component" value="Chromosome"/>
</dbReference>
<name>A0A386HSP0_9BACT</name>
<reference evidence="3 4" key="1">
    <citation type="submission" date="2018-09" db="EMBL/GenBank/DDBJ databases">
        <title>Arachidicoccus sp. nov., a bacterium isolated from soil.</title>
        <authorList>
            <person name="Weon H.-Y."/>
            <person name="Kwon S.-W."/>
            <person name="Lee S.A."/>
        </authorList>
    </citation>
    <scope>NUCLEOTIDE SEQUENCE [LARGE SCALE GENOMIC DNA]</scope>
    <source>
        <strain evidence="3 4">KIS59-12</strain>
    </source>
</reference>
<sequence length="849" mass="97485">MKKHFQKYIRFSFLIAIFAFSKRGHTQASNIQAKDFILSAQHNSAIIYVYKDEKPVVKIAANALAGDIQAITGIKPLVTSDPHKLSNSVVIIGTEANVLLQKIEQENNVYKSDTAWEHFTIRAFNHTGVSAIKQALIIRGSDARGAAFGAFTLSKKIGISPWIWWADVKPKRQKEITVPMNIDINQSPSVKFRGIFLNDEDWGLRPWASAGLDKSYKNIGPNTYAKIFELLLRLKANTIWPAMHPGTTPFFQIPENIKVAEQYDIYVGSSHAEPMLRNNVGEWNEKTMGAFNYVTNHDSIYNYWKARVKQTVKDNVIYTVGIRGVHDSRMEGAKTLNEKLALLTQVLKDQSHLLAKYVNKDLSEIPQVFVPYKEVLPIYNAGLKVPDYVTLMWPDDNYGYIRRLSNSNEQQRSGSGGIYYHLSYWGSPMDYLWLSTTNPALVFEEMRKAWDFGAKRMWIVNVGDLKPAEYDLQFFMDMAWNINSINPSTVQTHLLNWVENTFGKKNADAITKVIQAYYHLAFERRPEFLDWSSDAKNNDESKVHPFNTEKEILNRIDDYREIAKEAQEIKRNIPTNLQDAYFELVLYPVLAATYMNEKIMYAERNKTLAAYNLPEAGKYGALAENAYDSIIKITNYYNDSLANGKWKGIMSMAPRKLSVFDRPKLALIKETNTMHIQEKDSLIKSENKQQLNESKHIIINANQFTKANNSSQTYQWTSIQGLGYSSNATMLYPFPPVHNDVFSQSYLEYKFYVEKVGNARINICTVPTFPVYQKADVRVGISLDNTAIQEKSFATREWDNTWKNNVIRNQAYCVFKFFKLVKGWHTMRLYALDPGVILDQIKIDFTPEK</sequence>
<dbReference type="InterPro" id="IPR041437">
    <property type="entry name" value="GH115_C"/>
</dbReference>
<dbReference type="Gene3D" id="3.30.379.10">
    <property type="entry name" value="Chitobiase/beta-hexosaminidase domain 2-like"/>
    <property type="match status" value="1"/>
</dbReference>
<organism evidence="3 4">
    <name type="scientific">Arachidicoccus soli</name>
    <dbReference type="NCBI Taxonomy" id="2341117"/>
    <lineage>
        <taxon>Bacteria</taxon>
        <taxon>Pseudomonadati</taxon>
        <taxon>Bacteroidota</taxon>
        <taxon>Chitinophagia</taxon>
        <taxon>Chitinophagales</taxon>
        <taxon>Chitinophagaceae</taxon>
        <taxon>Arachidicoccus</taxon>
    </lineage>
</organism>
<dbReference type="OrthoDB" id="8727830at2"/>
<dbReference type="InterPro" id="IPR031924">
    <property type="entry name" value="GH115"/>
</dbReference>
<feature type="domain" description="Gylcosyl hydrolase 115 C-terminal" evidence="2">
    <location>
        <begin position="694"/>
        <end position="845"/>
    </location>
</feature>
<dbReference type="Pfam" id="PF17829">
    <property type="entry name" value="GH115_C"/>
    <property type="match status" value="1"/>
</dbReference>
<dbReference type="GO" id="GO:0016787">
    <property type="term" value="F:hydrolase activity"/>
    <property type="evidence" value="ECO:0007669"/>
    <property type="project" value="UniProtKB-KW"/>
</dbReference>
<dbReference type="SUPFAM" id="SSF55545">
    <property type="entry name" value="beta-N-acetylhexosaminidase-like domain"/>
    <property type="match status" value="1"/>
</dbReference>